<dbReference type="Proteomes" id="UP000030651">
    <property type="component" value="Unassembled WGS sequence"/>
</dbReference>
<proteinExistence type="predicted"/>
<evidence type="ECO:0000313" key="1">
    <source>
        <dbReference type="EMBL" id="ETS85788.1"/>
    </source>
</evidence>
<accession>W3XIA0</accession>
<reference evidence="2" key="1">
    <citation type="journal article" date="2015" name="BMC Genomics">
        <title>Genomic and transcriptomic analysis of the endophytic fungus Pestalotiopsis fici reveals its lifestyle and high potential for synthesis of natural products.</title>
        <authorList>
            <person name="Wang X."/>
            <person name="Zhang X."/>
            <person name="Liu L."/>
            <person name="Xiang M."/>
            <person name="Wang W."/>
            <person name="Sun X."/>
            <person name="Che Y."/>
            <person name="Guo L."/>
            <person name="Liu G."/>
            <person name="Guo L."/>
            <person name="Wang C."/>
            <person name="Yin W.B."/>
            <person name="Stadler M."/>
            <person name="Zhang X."/>
            <person name="Liu X."/>
        </authorList>
    </citation>
    <scope>NUCLEOTIDE SEQUENCE [LARGE SCALE GENOMIC DNA]</scope>
    <source>
        <strain evidence="2">W106-1 / CGMCC3.15140</strain>
    </source>
</reference>
<organism evidence="1 2">
    <name type="scientific">Pestalotiopsis fici (strain W106-1 / CGMCC3.15140)</name>
    <dbReference type="NCBI Taxonomy" id="1229662"/>
    <lineage>
        <taxon>Eukaryota</taxon>
        <taxon>Fungi</taxon>
        <taxon>Dikarya</taxon>
        <taxon>Ascomycota</taxon>
        <taxon>Pezizomycotina</taxon>
        <taxon>Sordariomycetes</taxon>
        <taxon>Xylariomycetidae</taxon>
        <taxon>Amphisphaeriales</taxon>
        <taxon>Sporocadaceae</taxon>
        <taxon>Pestalotiopsis</taxon>
    </lineage>
</organism>
<dbReference type="RefSeq" id="XP_007830585.1">
    <property type="nucleotide sequence ID" value="XM_007832394.1"/>
</dbReference>
<dbReference type="eggNOG" id="ENOG502S18D">
    <property type="taxonomic scope" value="Eukaryota"/>
</dbReference>
<dbReference type="InParanoid" id="W3XIA0"/>
<gene>
    <name evidence="1" type="ORF">PFICI_03813</name>
</gene>
<dbReference type="HOGENOM" id="CLU_027438_1_1_1"/>
<dbReference type="OMA" id="PMWQREA"/>
<protein>
    <recommendedName>
        <fullName evidence="3">Integral membrane protein</fullName>
    </recommendedName>
</protein>
<dbReference type="OrthoDB" id="428577at2759"/>
<dbReference type="GeneID" id="19268826"/>
<evidence type="ECO:0008006" key="3">
    <source>
        <dbReference type="Google" id="ProtNLM"/>
    </source>
</evidence>
<keyword evidence="2" id="KW-1185">Reference proteome</keyword>
<dbReference type="KEGG" id="pfy:PFICI_03813"/>
<sequence length="577" mass="62715">MVLINNDSSTQRVDILTNESHGTQDASSAAAFRRLTVDLPTTGSGSSNDVFSSSVGTIRINQGPSAGALELTLNRTIRVPDNRDTNMLPPSMGQFPLYRVQDYADRMPADMAAKGGLFFPMYQREAMWINFRASRPFALKVYVGGVNAVSGLPRSDGENDTEKTRQKRLRMLKDGKPVQDYMVVPGQPWLDGIASEDGRIRQFIAKPKGSGFSVEAQVTGEEKVGGVQIEVVPIKCGLPRELEVRYENSERGVIKRSLLLADKGLSEDSSVLDLKKLLKEEFNVALEDQIIDTNPWDSDMSSSLNGSESDAGATKLGSLYFKPNGSLTLSHKPKFDEYACDTRACFGTTSAPPPPPPGGAVFGAAAPASFGGALFGAAPSALNPQIVPEVMSLKSGPPGSADKFSMEMEFEQDFSMELEQTSACGKIMPVAARKVVKEMGLAAGGFIQQTIEPDRHPADVWDVDEANLLNLQILDSESFTEVTGLPPPPTPVDAETYAQNGYPFFEIWGEEKTGVKGDFAEVKSVAQIEAERAKERGEEVEEEKSVPQRIHVIGHFRSTFRPVAVLKKELEGLKLDD</sequence>
<name>W3XIA0_PESFW</name>
<dbReference type="AlphaFoldDB" id="W3XIA0"/>
<dbReference type="EMBL" id="KI912110">
    <property type="protein sequence ID" value="ETS85788.1"/>
    <property type="molecule type" value="Genomic_DNA"/>
</dbReference>
<evidence type="ECO:0000313" key="2">
    <source>
        <dbReference type="Proteomes" id="UP000030651"/>
    </source>
</evidence>